<dbReference type="SUPFAM" id="SSF56601">
    <property type="entry name" value="beta-lactamase/transpeptidase-like"/>
    <property type="match status" value="1"/>
</dbReference>
<dbReference type="Proteomes" id="UP000093795">
    <property type="component" value="Unassembled WGS sequence"/>
</dbReference>
<dbReference type="EMBL" id="LZKQ01000025">
    <property type="protein sequence ID" value="OBI91583.1"/>
    <property type="molecule type" value="Genomic_DNA"/>
</dbReference>
<comment type="caution">
    <text evidence="2">The sequence shown here is derived from an EMBL/GenBank/DDBJ whole genome shotgun (WGS) entry which is preliminary data.</text>
</comment>
<dbReference type="OrthoDB" id="9809635at2"/>
<dbReference type="InterPro" id="IPR052907">
    <property type="entry name" value="Beta-lactamase/esterase"/>
</dbReference>
<keyword evidence="2" id="KW-0378">Hydrolase</keyword>
<dbReference type="GO" id="GO:0016787">
    <property type="term" value="F:hydrolase activity"/>
    <property type="evidence" value="ECO:0007669"/>
    <property type="project" value="UniProtKB-KW"/>
</dbReference>
<evidence type="ECO:0000313" key="3">
    <source>
        <dbReference type="Proteomes" id="UP000093795"/>
    </source>
</evidence>
<dbReference type="eggNOG" id="COG1680">
    <property type="taxonomic scope" value="Bacteria"/>
</dbReference>
<dbReference type="PANTHER" id="PTHR43319">
    <property type="entry name" value="BETA-LACTAMASE-RELATED"/>
    <property type="match status" value="1"/>
</dbReference>
<organism evidence="2 3">
    <name type="scientific">Mycobacterium asiaticum</name>
    <dbReference type="NCBI Taxonomy" id="1790"/>
    <lineage>
        <taxon>Bacteria</taxon>
        <taxon>Bacillati</taxon>
        <taxon>Actinomycetota</taxon>
        <taxon>Actinomycetes</taxon>
        <taxon>Mycobacteriales</taxon>
        <taxon>Mycobacteriaceae</taxon>
        <taxon>Mycobacterium</taxon>
    </lineage>
</organism>
<gene>
    <name evidence="2" type="ORF">A9X01_10405</name>
</gene>
<name>A0A1A3CXQ6_MYCAS</name>
<dbReference type="PANTHER" id="PTHR43319:SF3">
    <property type="entry name" value="BETA-LACTAMASE-RELATED DOMAIN-CONTAINING PROTEIN"/>
    <property type="match status" value="1"/>
</dbReference>
<protein>
    <submittedName>
        <fullName evidence="2">Serine hydrolase</fullName>
    </submittedName>
</protein>
<accession>A0A1A3CXQ6</accession>
<dbReference type="Pfam" id="PF00144">
    <property type="entry name" value="Beta-lactamase"/>
    <property type="match status" value="1"/>
</dbReference>
<dbReference type="Gene3D" id="3.40.710.10">
    <property type="entry name" value="DD-peptidase/beta-lactamase superfamily"/>
    <property type="match status" value="1"/>
</dbReference>
<feature type="domain" description="Beta-lactamase-related" evidence="1">
    <location>
        <begin position="34"/>
        <end position="381"/>
    </location>
</feature>
<dbReference type="InterPro" id="IPR001466">
    <property type="entry name" value="Beta-lactam-related"/>
</dbReference>
<evidence type="ECO:0000313" key="2">
    <source>
        <dbReference type="EMBL" id="OBI91583.1"/>
    </source>
</evidence>
<proteinExistence type="predicted"/>
<dbReference type="STRING" id="1790.A5645_06690"/>
<dbReference type="AlphaFoldDB" id="A0A1A3CXQ6"/>
<dbReference type="InterPro" id="IPR012338">
    <property type="entry name" value="Beta-lactam/transpept-like"/>
</dbReference>
<reference evidence="2 3" key="1">
    <citation type="submission" date="2016-06" db="EMBL/GenBank/DDBJ databases">
        <authorList>
            <person name="Kjaerup R.B."/>
            <person name="Dalgaard T.S."/>
            <person name="Juul-Madsen H.R."/>
        </authorList>
    </citation>
    <scope>NUCLEOTIDE SEQUENCE [LARGE SCALE GENOMIC DNA]</scope>
    <source>
        <strain evidence="2 3">1081914.2</strain>
    </source>
</reference>
<evidence type="ECO:0000259" key="1">
    <source>
        <dbReference type="Pfam" id="PF00144"/>
    </source>
</evidence>
<dbReference type="RefSeq" id="WP_065119055.1">
    <property type="nucleotide sequence ID" value="NZ_LZKQ01000025.1"/>
</dbReference>
<sequence length="404" mass="43531">MTRQICDTAVDAVIAGHYDPRFADLAAGLADELSTGGELGAAIAVDIDGETVVDIWGGYVDRAKTRQWNADTIVNVFSSTKNVTALAALLLIDRGDLDPYAPVARYWPEFAANGKEGIEVRHVLSHTSGVSGWELPFTIEDVYDWEKSTAHLAAQAPWWQPGTASGYHAVNIGHLVGEIVRRITGMTLKEFVREEIATPLGADIQIGARPEDDSRIAELIPPPPLDIPLDAVPEDHPMRKTFGMLAPTGEAALLAQSTGWRRADIGAANGHGNARALVRALFPISLGGRANGRQFLSPSTVDLIFTEQANGIDLVMGMPARWGIGYALPKAEAVPDIPAGRICYWGGWGGSMAVMDLDRRVTFAYVMNKMGQVTSAGSDRTQRYTRLIYQALDRICPSGAAPQS</sequence>